<gene>
    <name evidence="2" type="ORF">OCTVUL_1B020495</name>
</gene>
<sequence>MSARPRSSTYFCVSQTKEQHSLLCHPDQRAAPAFASALTKSSTSIRPSPNMRREAFGRKKDDATFILSSFLVSTMHSLFFHSLLIDNFYTLPILPTTNQRAYLFIHYY</sequence>
<keyword evidence="1" id="KW-1133">Transmembrane helix</keyword>
<evidence type="ECO:0000313" key="3">
    <source>
        <dbReference type="Proteomes" id="UP001162480"/>
    </source>
</evidence>
<feature type="transmembrane region" description="Helical" evidence="1">
    <location>
        <begin position="63"/>
        <end position="85"/>
    </location>
</feature>
<protein>
    <submittedName>
        <fullName evidence="2">Uncharacterized protein</fullName>
    </submittedName>
</protein>
<dbReference type="AlphaFoldDB" id="A0AA36B9G0"/>
<dbReference type="EMBL" id="OX597824">
    <property type="protein sequence ID" value="CAI9730260.1"/>
    <property type="molecule type" value="Genomic_DNA"/>
</dbReference>
<keyword evidence="1" id="KW-0472">Membrane</keyword>
<keyword evidence="1" id="KW-0812">Transmembrane</keyword>
<reference evidence="2" key="1">
    <citation type="submission" date="2023-08" db="EMBL/GenBank/DDBJ databases">
        <authorList>
            <person name="Alioto T."/>
            <person name="Alioto T."/>
            <person name="Gomez Garrido J."/>
        </authorList>
    </citation>
    <scope>NUCLEOTIDE SEQUENCE</scope>
</reference>
<dbReference type="Proteomes" id="UP001162480">
    <property type="component" value="Chromosome 11"/>
</dbReference>
<evidence type="ECO:0000256" key="1">
    <source>
        <dbReference type="SAM" id="Phobius"/>
    </source>
</evidence>
<accession>A0AA36B9G0</accession>
<proteinExistence type="predicted"/>
<organism evidence="2 3">
    <name type="scientific">Octopus vulgaris</name>
    <name type="common">Common octopus</name>
    <dbReference type="NCBI Taxonomy" id="6645"/>
    <lineage>
        <taxon>Eukaryota</taxon>
        <taxon>Metazoa</taxon>
        <taxon>Spiralia</taxon>
        <taxon>Lophotrochozoa</taxon>
        <taxon>Mollusca</taxon>
        <taxon>Cephalopoda</taxon>
        <taxon>Coleoidea</taxon>
        <taxon>Octopodiformes</taxon>
        <taxon>Octopoda</taxon>
        <taxon>Incirrata</taxon>
        <taxon>Octopodidae</taxon>
        <taxon>Octopus</taxon>
    </lineage>
</organism>
<keyword evidence="3" id="KW-1185">Reference proteome</keyword>
<name>A0AA36B9G0_OCTVU</name>
<evidence type="ECO:0000313" key="2">
    <source>
        <dbReference type="EMBL" id="CAI9730260.1"/>
    </source>
</evidence>